<evidence type="ECO:0000313" key="3">
    <source>
        <dbReference type="EMBL" id="MCY9186236.1"/>
    </source>
</evidence>
<sequence length="162" mass="19096">MSIFNEARLETWNEVKGLSDEKLNQKPSSDEWSIREVLDHLKKIDMTAQNMLKERVKEAPVKEIEEKPLTAAQDRSNKRKAPAHLEPDHDFISGSQMKRELDVVREQLTAVIASLKEEDFERVLPHPLFQELTVRQWIEFIGHHEKRHLSQIKEIKEKIERV</sequence>
<evidence type="ECO:0000256" key="1">
    <source>
        <dbReference type="SAM" id="MobiDB-lite"/>
    </source>
</evidence>
<organism evidence="4 5">
    <name type="scientific">Bacillus halotolerans</name>
    <dbReference type="NCBI Taxonomy" id="260554"/>
    <lineage>
        <taxon>Bacteria</taxon>
        <taxon>Bacillati</taxon>
        <taxon>Bacillota</taxon>
        <taxon>Bacilli</taxon>
        <taxon>Bacillales</taxon>
        <taxon>Bacillaceae</taxon>
        <taxon>Bacillus</taxon>
    </lineage>
</organism>
<name>A0A9Q6AC55_9BACI</name>
<accession>A0A9Q6AC55</accession>
<dbReference type="InterPro" id="IPR024775">
    <property type="entry name" value="DinB-like"/>
</dbReference>
<reference evidence="4 5" key="1">
    <citation type="submission" date="2017-12" db="EMBL/GenBank/DDBJ databases">
        <title>Comparative Functional Genomics of Dry Heat Resistant strains isolated from the Viking Spacecraft.</title>
        <authorList>
            <person name="Seuylemezian A."/>
            <person name="Cooper K."/>
            <person name="Vaishampayan P."/>
        </authorList>
    </citation>
    <scope>NUCLEOTIDE SEQUENCE [LARGE SCALE GENOMIC DNA]</scope>
    <source>
        <strain evidence="4 5">V48-19</strain>
    </source>
</reference>
<proteinExistence type="predicted"/>
<reference evidence="3" key="2">
    <citation type="submission" date="2022-02" db="EMBL/GenBank/DDBJ databases">
        <title>Crop Bioprotection Bacillus Genome Sequencing.</title>
        <authorList>
            <person name="Dunlap C."/>
        </authorList>
    </citation>
    <scope>NUCLEOTIDE SEQUENCE</scope>
    <source>
        <strain evidence="3">EC49O2N-C10</strain>
    </source>
</reference>
<dbReference type="EMBL" id="JALAWA010000011">
    <property type="protein sequence ID" value="MCY9186236.1"/>
    <property type="molecule type" value="Genomic_DNA"/>
</dbReference>
<dbReference type="AlphaFoldDB" id="A0A9Q6AC55"/>
<dbReference type="RefSeq" id="WP_101860055.1">
    <property type="nucleotide sequence ID" value="NZ_CP070976.1"/>
</dbReference>
<comment type="caution">
    <text evidence="4">The sequence shown here is derived from an EMBL/GenBank/DDBJ whole genome shotgun (WGS) entry which is preliminary data.</text>
</comment>
<evidence type="ECO:0000259" key="2">
    <source>
        <dbReference type="Pfam" id="PF12867"/>
    </source>
</evidence>
<dbReference type="EMBL" id="PGUV01000002">
    <property type="protein sequence ID" value="PLS09402.1"/>
    <property type="molecule type" value="Genomic_DNA"/>
</dbReference>
<feature type="domain" description="DinB-like" evidence="2">
    <location>
        <begin position="5"/>
        <end position="152"/>
    </location>
</feature>
<dbReference type="InterPro" id="IPR034660">
    <property type="entry name" value="DinB/YfiT-like"/>
</dbReference>
<gene>
    <name evidence="4" type="ORF">CUU63_05195</name>
    <name evidence="3" type="ORF">MOF03_16570</name>
</gene>
<dbReference type="SUPFAM" id="SSF109854">
    <property type="entry name" value="DinB/YfiT-like putative metalloenzymes"/>
    <property type="match status" value="1"/>
</dbReference>
<dbReference type="Pfam" id="PF12867">
    <property type="entry name" value="DinB_2"/>
    <property type="match status" value="1"/>
</dbReference>
<feature type="region of interest" description="Disordered" evidence="1">
    <location>
        <begin position="63"/>
        <end position="92"/>
    </location>
</feature>
<evidence type="ECO:0000313" key="4">
    <source>
        <dbReference type="EMBL" id="PLS09402.1"/>
    </source>
</evidence>
<dbReference type="Gene3D" id="1.20.120.450">
    <property type="entry name" value="dinb family like domain"/>
    <property type="match status" value="1"/>
</dbReference>
<protein>
    <submittedName>
        <fullName evidence="4">DinB family protein</fullName>
    </submittedName>
</protein>
<dbReference type="Proteomes" id="UP000234803">
    <property type="component" value="Unassembled WGS sequence"/>
</dbReference>
<evidence type="ECO:0000313" key="5">
    <source>
        <dbReference type="Proteomes" id="UP000234803"/>
    </source>
</evidence>
<feature type="compositionally biased region" description="Basic and acidic residues" evidence="1">
    <location>
        <begin position="83"/>
        <end position="92"/>
    </location>
</feature>
<dbReference type="Proteomes" id="UP001073053">
    <property type="component" value="Unassembled WGS sequence"/>
</dbReference>